<comment type="caution">
    <text evidence="1">The sequence shown here is derived from an EMBL/GenBank/DDBJ whole genome shotgun (WGS) entry which is preliminary data.</text>
</comment>
<evidence type="ECO:0000313" key="1">
    <source>
        <dbReference type="EMBL" id="MEE6041438.1"/>
    </source>
</evidence>
<dbReference type="EMBL" id="JAMDKF010000010">
    <property type="protein sequence ID" value="MEE6041438.1"/>
    <property type="molecule type" value="Genomic_DNA"/>
</dbReference>
<sequence>MTENKVNELYDKLVPKSLQKIEQQLKAIDPFYNDKTLKTILAFSKQIDRLSLEKVAALEITQDNMAYFSPQNIEALETMTQSEEISIEVRKTLNKLIEIMKEKAPKAACFSGVTLADFSLRKFFEWLLDSFMS</sequence>
<gene>
    <name evidence="1" type="ORF">M5S13_05990</name>
</gene>
<protein>
    <submittedName>
        <fullName evidence="1">Uncharacterized protein</fullName>
    </submittedName>
</protein>
<dbReference type="Proteomes" id="UP001347884">
    <property type="component" value="Unassembled WGS sequence"/>
</dbReference>
<accession>A0ABU7QHL6</accession>
<reference evidence="1 2" key="1">
    <citation type="journal article" date="2022" name="Front. Microbiol.">
        <title>Commensal bacteria contribute to the growth of multidrug-resistant Avibacterium paragallinarum in chickens.</title>
        <authorList>
            <person name="Zhu J."/>
            <person name="Chen Y."/>
            <person name="Wu Y."/>
            <person name="Wang Y."/>
            <person name="Zhu K."/>
        </authorList>
    </citation>
    <scope>NUCLEOTIDE SEQUENCE [LARGE SCALE GENOMIC DNA]</scope>
    <source>
        <strain evidence="1 2">AV25</strain>
    </source>
</reference>
<keyword evidence="2" id="KW-1185">Reference proteome</keyword>
<name>A0ABU7QHL6_AVIPA</name>
<organism evidence="1 2">
    <name type="scientific">Avibacterium paragallinarum</name>
    <name type="common">Haemophilus gallinarum</name>
    <dbReference type="NCBI Taxonomy" id="728"/>
    <lineage>
        <taxon>Bacteria</taxon>
        <taxon>Pseudomonadati</taxon>
        <taxon>Pseudomonadota</taxon>
        <taxon>Gammaproteobacteria</taxon>
        <taxon>Pasteurellales</taxon>
        <taxon>Pasteurellaceae</taxon>
        <taxon>Avibacterium</taxon>
    </lineage>
</organism>
<dbReference type="RefSeq" id="WP_222593613.1">
    <property type="nucleotide sequence ID" value="NZ_CP081939.1"/>
</dbReference>
<evidence type="ECO:0000313" key="2">
    <source>
        <dbReference type="Proteomes" id="UP001347884"/>
    </source>
</evidence>
<proteinExistence type="predicted"/>